<organism evidence="2 3">
    <name type="scientific">Paraburkholderia susongensis</name>
    <dbReference type="NCBI Taxonomy" id="1515439"/>
    <lineage>
        <taxon>Bacteria</taxon>
        <taxon>Pseudomonadati</taxon>
        <taxon>Pseudomonadota</taxon>
        <taxon>Betaproteobacteria</taxon>
        <taxon>Burkholderiales</taxon>
        <taxon>Burkholderiaceae</taxon>
        <taxon>Paraburkholderia</taxon>
    </lineage>
</organism>
<dbReference type="EMBL" id="FXAT01000001">
    <property type="protein sequence ID" value="SMG09234.1"/>
    <property type="molecule type" value="Genomic_DNA"/>
</dbReference>
<accession>A0A1X7I494</accession>
<sequence>MDFPSNPDVGLVDGQFVDENEATGRPGSLIPSSWGNALTLEILNVIRAAGLTPDENNVAQLLAALPLFTRTLQATEALAGVARIATQALTNAGVDDTTIVTPRKLRNGFAAVIGGSGYVAFPTWLGGLIIQWGIGVADVNGVVSIPFATTFPTSIAQCLATYITPGPATGVAANVSNASSNSAFAGAAFNTLTGVGVHNANVAYLAIGH</sequence>
<dbReference type="Gene3D" id="2.60.40.3940">
    <property type="match status" value="1"/>
</dbReference>
<gene>
    <name evidence="2" type="ORF">SAMN06265784_101313</name>
</gene>
<protein>
    <recommendedName>
        <fullName evidence="1">Putative tail fiber protein gp53-like C-terminal domain-containing protein</fullName>
    </recommendedName>
</protein>
<dbReference type="STRING" id="1515439.SAMN06265784_101313"/>
<dbReference type="AlphaFoldDB" id="A0A1X7I494"/>
<feature type="domain" description="Putative tail fiber protein gp53-like C-terminal" evidence="1">
    <location>
        <begin position="126"/>
        <end position="209"/>
    </location>
</feature>
<evidence type="ECO:0000313" key="3">
    <source>
        <dbReference type="Proteomes" id="UP000193228"/>
    </source>
</evidence>
<keyword evidence="3" id="KW-1185">Reference proteome</keyword>
<evidence type="ECO:0000259" key="1">
    <source>
        <dbReference type="Pfam" id="PF21882"/>
    </source>
</evidence>
<name>A0A1X7I494_9BURK</name>
<evidence type="ECO:0000313" key="2">
    <source>
        <dbReference type="EMBL" id="SMG09234.1"/>
    </source>
</evidence>
<dbReference type="InterPro" id="IPR054075">
    <property type="entry name" value="Gp53-like_C"/>
</dbReference>
<reference evidence="3" key="1">
    <citation type="submission" date="2017-04" db="EMBL/GenBank/DDBJ databases">
        <authorList>
            <person name="Varghese N."/>
            <person name="Submissions S."/>
        </authorList>
    </citation>
    <scope>NUCLEOTIDE SEQUENCE [LARGE SCALE GENOMIC DNA]</scope>
    <source>
        <strain evidence="3">LMG 29540</strain>
    </source>
</reference>
<dbReference type="Proteomes" id="UP000193228">
    <property type="component" value="Unassembled WGS sequence"/>
</dbReference>
<dbReference type="Pfam" id="PF21882">
    <property type="entry name" value="Gp53-like_C"/>
    <property type="match status" value="1"/>
</dbReference>
<dbReference type="RefSeq" id="WP_085480501.1">
    <property type="nucleotide sequence ID" value="NZ_FXAT01000001.1"/>
</dbReference>
<proteinExistence type="predicted"/>
<dbReference type="OrthoDB" id="9108891at2"/>